<dbReference type="GO" id="GO:0003980">
    <property type="term" value="F:UDP-glucose:glycoprotein glucosyltransferase activity"/>
    <property type="evidence" value="ECO:0007669"/>
    <property type="project" value="InterPro"/>
</dbReference>
<evidence type="ECO:0000256" key="1">
    <source>
        <dbReference type="SAM" id="SignalP"/>
    </source>
</evidence>
<dbReference type="InterPro" id="IPR009448">
    <property type="entry name" value="UDP-g_GGtrans"/>
</dbReference>
<dbReference type="PANTHER" id="PTHR11226:SF0">
    <property type="entry name" value="UDP-GLUCOSE:GLYCOPROTEIN GLUCOSYLTRANSFERASE"/>
    <property type="match status" value="1"/>
</dbReference>
<dbReference type="EMBL" id="GADI01006233">
    <property type="protein sequence ID" value="JAA67575.1"/>
    <property type="molecule type" value="mRNA"/>
</dbReference>
<feature type="chain" id="PRO_5005516301" evidence="1">
    <location>
        <begin position="20"/>
        <end position="169"/>
    </location>
</feature>
<dbReference type="PANTHER" id="PTHR11226">
    <property type="entry name" value="UDP-GLUCOSE GLYCOPROTEIN:GLUCOSYLTRANSFERASE"/>
    <property type="match status" value="1"/>
</dbReference>
<dbReference type="GO" id="GO:0051082">
    <property type="term" value="F:unfolded protein binding"/>
    <property type="evidence" value="ECO:0007669"/>
    <property type="project" value="TreeGrafter"/>
</dbReference>
<name>A0A0K8R8W5_IXORI</name>
<organism evidence="3">
    <name type="scientific">Ixodes ricinus</name>
    <name type="common">Common tick</name>
    <name type="synonym">Acarus ricinus</name>
    <dbReference type="NCBI Taxonomy" id="34613"/>
    <lineage>
        <taxon>Eukaryota</taxon>
        <taxon>Metazoa</taxon>
        <taxon>Ecdysozoa</taxon>
        <taxon>Arthropoda</taxon>
        <taxon>Chelicerata</taxon>
        <taxon>Arachnida</taxon>
        <taxon>Acari</taxon>
        <taxon>Parasitiformes</taxon>
        <taxon>Ixodida</taxon>
        <taxon>Ixodoidea</taxon>
        <taxon>Ixodidae</taxon>
        <taxon>Ixodinae</taxon>
        <taxon>Ixodes</taxon>
    </lineage>
</organism>
<proteinExistence type="evidence at transcript level"/>
<dbReference type="GO" id="GO:0036503">
    <property type="term" value="P:ERAD pathway"/>
    <property type="evidence" value="ECO:0007669"/>
    <property type="project" value="TreeGrafter"/>
</dbReference>
<keyword evidence="1" id="KW-0732">Signal</keyword>
<feature type="signal peptide" evidence="1">
    <location>
        <begin position="1"/>
        <end position="19"/>
    </location>
</feature>
<evidence type="ECO:0000259" key="2">
    <source>
        <dbReference type="Pfam" id="PF18400"/>
    </source>
</evidence>
<dbReference type="InterPro" id="IPR040693">
    <property type="entry name" value="UGGT_TRXL_1"/>
</dbReference>
<dbReference type="GO" id="GO:0005783">
    <property type="term" value="C:endoplasmic reticulum"/>
    <property type="evidence" value="ECO:0007669"/>
    <property type="project" value="TreeGrafter"/>
</dbReference>
<dbReference type="Pfam" id="PF18400">
    <property type="entry name" value="Thioredoxin_12"/>
    <property type="match status" value="1"/>
</dbReference>
<evidence type="ECO:0000313" key="3">
    <source>
        <dbReference type="EMBL" id="JAA67575.1"/>
    </source>
</evidence>
<feature type="domain" description="UGGT thioredoxin-like" evidence="2">
    <location>
        <begin position="35"/>
        <end position="119"/>
    </location>
</feature>
<dbReference type="AlphaFoldDB" id="A0A0K8R8W5"/>
<dbReference type="GO" id="GO:0018279">
    <property type="term" value="P:protein N-linked glycosylation via asparagine"/>
    <property type="evidence" value="ECO:0007669"/>
    <property type="project" value="TreeGrafter"/>
</dbReference>
<sequence>MQETFVVLAALSLVLGVQCAPQKVISVTLDSKWSSTPLHLEASEFFAEESNDYFWRFVSDFQNVDLATFSNSTPKAQYETVLEVASKHLSPARLALLKLSLSLRSHSPAVETFQQVRCKTPWPVYRCMTNANYIPASENRSKQIAFDGRSVWQKFNNMKFRVVNIKMTF</sequence>
<protein>
    <submittedName>
        <fullName evidence="3">Putative udp-glucose:glycoprotein glucosyltransferase</fullName>
    </submittedName>
</protein>
<accession>A0A0K8R8W5</accession>
<reference evidence="3" key="1">
    <citation type="submission" date="2012-12" db="EMBL/GenBank/DDBJ databases">
        <title>Identification and characterization of a phenylalanine ammonia-lyase gene family in Isatis indigotica Fort.</title>
        <authorList>
            <person name="Liu Q."/>
            <person name="Chen J."/>
            <person name="Zhou X."/>
            <person name="Di P."/>
            <person name="Xiao Y."/>
            <person name="Xuan H."/>
            <person name="Zhang L."/>
            <person name="Chen W."/>
        </authorList>
    </citation>
    <scope>NUCLEOTIDE SEQUENCE</scope>
    <source>
        <tissue evidence="3">Salivary gland</tissue>
    </source>
</reference>
<keyword evidence="3" id="KW-0808">Transferase</keyword>